<dbReference type="AlphaFoldDB" id="A0AA38RYK4"/>
<organism evidence="4 5">
    <name type="scientific">Coniochaeta hoffmannii</name>
    <dbReference type="NCBI Taxonomy" id="91930"/>
    <lineage>
        <taxon>Eukaryota</taxon>
        <taxon>Fungi</taxon>
        <taxon>Dikarya</taxon>
        <taxon>Ascomycota</taxon>
        <taxon>Pezizomycotina</taxon>
        <taxon>Sordariomycetes</taxon>
        <taxon>Sordariomycetidae</taxon>
        <taxon>Coniochaetales</taxon>
        <taxon>Coniochaetaceae</taxon>
        <taxon>Coniochaeta</taxon>
    </lineage>
</organism>
<dbReference type="EMBL" id="JANBVN010000096">
    <property type="protein sequence ID" value="KAJ9144800.1"/>
    <property type="molecule type" value="Genomic_DNA"/>
</dbReference>
<dbReference type="GO" id="GO:0061630">
    <property type="term" value="F:ubiquitin protein ligase activity"/>
    <property type="evidence" value="ECO:0007669"/>
    <property type="project" value="InterPro"/>
</dbReference>
<dbReference type="InterPro" id="IPR007527">
    <property type="entry name" value="Znf_SWIM"/>
</dbReference>
<comment type="caution">
    <text evidence="4">The sequence shown here is derived from an EMBL/GenBank/DDBJ whole genome shotgun (WGS) entry which is preliminary data.</text>
</comment>
<feature type="domain" description="SWIM-type" evidence="3">
    <location>
        <begin position="65"/>
        <end position="100"/>
    </location>
</feature>
<dbReference type="InterPro" id="IPR039903">
    <property type="entry name" value="Zswim2"/>
</dbReference>
<dbReference type="Proteomes" id="UP001174691">
    <property type="component" value="Unassembled WGS sequence"/>
</dbReference>
<dbReference type="PANTHER" id="PTHR21540:SF0">
    <property type="entry name" value="PHD FAMILY PROTEIN"/>
    <property type="match status" value="1"/>
</dbReference>
<evidence type="ECO:0000256" key="2">
    <source>
        <dbReference type="SAM" id="MobiDB-lite"/>
    </source>
</evidence>
<dbReference type="PROSITE" id="PS50966">
    <property type="entry name" value="ZF_SWIM"/>
    <property type="match status" value="1"/>
</dbReference>
<reference evidence="4" key="1">
    <citation type="submission" date="2022-07" db="EMBL/GenBank/DDBJ databases">
        <title>Fungi with potential for degradation of polypropylene.</title>
        <authorList>
            <person name="Gostincar C."/>
        </authorList>
    </citation>
    <scope>NUCLEOTIDE SEQUENCE</scope>
    <source>
        <strain evidence="4">EXF-13287</strain>
    </source>
</reference>
<name>A0AA38RYK4_9PEZI</name>
<dbReference type="GO" id="GO:0008270">
    <property type="term" value="F:zinc ion binding"/>
    <property type="evidence" value="ECO:0007669"/>
    <property type="project" value="UniProtKB-KW"/>
</dbReference>
<keyword evidence="1" id="KW-0479">Metal-binding</keyword>
<gene>
    <name evidence="4" type="ORF">NKR19_g6334</name>
</gene>
<evidence type="ECO:0000313" key="4">
    <source>
        <dbReference type="EMBL" id="KAJ9144800.1"/>
    </source>
</evidence>
<keyword evidence="1" id="KW-0863">Zinc-finger</keyword>
<sequence>MAPKSKTAVVEKRKSPYRADPNDHYQANMKRINEERMFIINVTDSGEYGDNGWSFGIRGTTGSNYRVNIGHTMTCDCTAFKFKTTGPTCKHMLYLLTFAMKAEEPLRWQHAFLSTELEKLFANLKVYPLSAAQVGADPALTDGTPKPVNEECPICYKTCSDNLDPLVCCASCGHHAHEPCFHEGEWGAAGVTEYETVLGERKRAQKATEAAAKAAVRKTDRAAAKAVKDADKAAEKEAEKAARASEKDAQKVVKAAEKAAEKAKKDAQKDAEKAEKAAAKAVAKAATKAERQATKTVSATVGKARVGETSDTNSYYDQQDQTWYTNVRFELIPSHTDAT</sequence>
<feature type="region of interest" description="Disordered" evidence="2">
    <location>
        <begin position="279"/>
        <end position="314"/>
    </location>
</feature>
<feature type="region of interest" description="Disordered" evidence="2">
    <location>
        <begin position="1"/>
        <end position="20"/>
    </location>
</feature>
<accession>A0AA38RYK4</accession>
<protein>
    <recommendedName>
        <fullName evidence="3">SWIM-type domain-containing protein</fullName>
    </recommendedName>
</protein>
<dbReference type="PANTHER" id="PTHR21540">
    <property type="entry name" value="RING FINGER AND SWIM DOMAIN-CONTAINING PROTEIN 2"/>
    <property type="match status" value="1"/>
</dbReference>
<keyword evidence="1" id="KW-0862">Zinc</keyword>
<evidence type="ECO:0000313" key="5">
    <source>
        <dbReference type="Proteomes" id="UP001174691"/>
    </source>
</evidence>
<evidence type="ECO:0000256" key="1">
    <source>
        <dbReference type="PROSITE-ProRule" id="PRU00325"/>
    </source>
</evidence>
<keyword evidence="5" id="KW-1185">Reference proteome</keyword>
<evidence type="ECO:0000259" key="3">
    <source>
        <dbReference type="PROSITE" id="PS50966"/>
    </source>
</evidence>
<proteinExistence type="predicted"/>